<keyword evidence="5 7" id="KW-0472">Membrane</keyword>
<evidence type="ECO:0000256" key="3">
    <source>
        <dbReference type="ARBA" id="ARBA00022692"/>
    </source>
</evidence>
<dbReference type="GO" id="GO:0016020">
    <property type="term" value="C:membrane"/>
    <property type="evidence" value="ECO:0007669"/>
    <property type="project" value="UniProtKB-SubCell"/>
</dbReference>
<feature type="transmembrane region" description="Helical" evidence="7">
    <location>
        <begin position="176"/>
        <end position="195"/>
    </location>
</feature>
<feature type="transmembrane region" description="Helical" evidence="7">
    <location>
        <begin position="239"/>
        <end position="259"/>
    </location>
</feature>
<evidence type="ECO:0000313" key="8">
    <source>
        <dbReference type="EMBL" id="KAJ7202356.1"/>
    </source>
</evidence>
<feature type="transmembrane region" description="Helical" evidence="7">
    <location>
        <begin position="474"/>
        <end position="495"/>
    </location>
</feature>
<evidence type="ECO:0000256" key="2">
    <source>
        <dbReference type="ARBA" id="ARBA00022448"/>
    </source>
</evidence>
<sequence length="531" mass="57933">MSSEKHKESQDSKVEEALVSSQHIDPEEERKLVRKLDGRIMPITCMLYLFAFLDRSNLGNARLQGLPQDTLHGDPTGHLFDWVTSVFYFAYVCRPLDPLPSVMHSCSHVTGPVHGPSVSHVEIVPAAALDVLHRNRLGSVLYVNGASHHVSSITSILKVAPQATAFDFAGLMTGRLFLGVFEAGFAPTIPLYFTFFYTKAEMGVRMAYWFGFAAVAGAFGGLIAFGVQHADITIDRWRLLFLIEGCPAIIMGLVAILFLPNRPESTSFFNERERVIALERMNRGASADVGAQVTKAHIPLAFRDWRCYAGGVIYFGLNCALASISAFLPTILATFGFTNAIAQILTVPPYAVAAIMLVMFSMASDRMQSRGTFMATACTISGIGYVILLTVPSNEHARYFAVFCIVSGTYTTIGLIIAWCERPTHPLSSLAHNLGSETKRATGIPIFMSIGQCGSVLGSHLFPLTEGPRYIKGFGVSCALMFLGAIMSLVISISYRRDNARRDALYGKPQPGAPVDTSELADKANGFRYVI</sequence>
<reference evidence="8" key="1">
    <citation type="submission" date="2023-03" db="EMBL/GenBank/DDBJ databases">
        <title>Massive genome expansion in bonnet fungi (Mycena s.s.) driven by repeated elements and novel gene families across ecological guilds.</title>
        <authorList>
            <consortium name="Lawrence Berkeley National Laboratory"/>
            <person name="Harder C.B."/>
            <person name="Miyauchi S."/>
            <person name="Viragh M."/>
            <person name="Kuo A."/>
            <person name="Thoen E."/>
            <person name="Andreopoulos B."/>
            <person name="Lu D."/>
            <person name="Skrede I."/>
            <person name="Drula E."/>
            <person name="Henrissat B."/>
            <person name="Morin E."/>
            <person name="Kohler A."/>
            <person name="Barry K."/>
            <person name="LaButti K."/>
            <person name="Morin E."/>
            <person name="Salamov A."/>
            <person name="Lipzen A."/>
            <person name="Mereny Z."/>
            <person name="Hegedus B."/>
            <person name="Baldrian P."/>
            <person name="Stursova M."/>
            <person name="Weitz H."/>
            <person name="Taylor A."/>
            <person name="Grigoriev I.V."/>
            <person name="Nagy L.G."/>
            <person name="Martin F."/>
            <person name="Kauserud H."/>
        </authorList>
    </citation>
    <scope>NUCLEOTIDE SEQUENCE</scope>
    <source>
        <strain evidence="8">9144</strain>
    </source>
</reference>
<keyword evidence="4 7" id="KW-1133">Transmembrane helix</keyword>
<dbReference type="PANTHER" id="PTHR43791:SF36">
    <property type="entry name" value="TRANSPORTER, PUTATIVE (AFU_ORTHOLOGUE AFUA_6G08340)-RELATED"/>
    <property type="match status" value="1"/>
</dbReference>
<evidence type="ECO:0000313" key="9">
    <source>
        <dbReference type="Proteomes" id="UP001219525"/>
    </source>
</evidence>
<dbReference type="PANTHER" id="PTHR43791">
    <property type="entry name" value="PERMEASE-RELATED"/>
    <property type="match status" value="1"/>
</dbReference>
<dbReference type="FunFam" id="1.20.1250.20:FF:000013">
    <property type="entry name" value="MFS general substrate transporter"/>
    <property type="match status" value="1"/>
</dbReference>
<feature type="transmembrane region" description="Helical" evidence="7">
    <location>
        <begin position="441"/>
        <end position="462"/>
    </location>
</feature>
<organism evidence="8 9">
    <name type="scientific">Mycena pura</name>
    <dbReference type="NCBI Taxonomy" id="153505"/>
    <lineage>
        <taxon>Eukaryota</taxon>
        <taxon>Fungi</taxon>
        <taxon>Dikarya</taxon>
        <taxon>Basidiomycota</taxon>
        <taxon>Agaricomycotina</taxon>
        <taxon>Agaricomycetes</taxon>
        <taxon>Agaricomycetidae</taxon>
        <taxon>Agaricales</taxon>
        <taxon>Marasmiineae</taxon>
        <taxon>Mycenaceae</taxon>
        <taxon>Mycena</taxon>
    </lineage>
</organism>
<feature type="transmembrane region" description="Helical" evidence="7">
    <location>
        <begin position="312"/>
        <end position="335"/>
    </location>
</feature>
<keyword evidence="2" id="KW-0813">Transport</keyword>
<accession>A0AAD6V6Q7</accession>
<dbReference type="SUPFAM" id="SSF103473">
    <property type="entry name" value="MFS general substrate transporter"/>
    <property type="match status" value="2"/>
</dbReference>
<comment type="caution">
    <text evidence="8">The sequence shown here is derived from an EMBL/GenBank/DDBJ whole genome shotgun (WGS) entry which is preliminary data.</text>
</comment>
<evidence type="ECO:0000256" key="6">
    <source>
        <dbReference type="SAM" id="MobiDB-lite"/>
    </source>
</evidence>
<keyword evidence="9" id="KW-1185">Reference proteome</keyword>
<feature type="compositionally biased region" description="Basic and acidic residues" evidence="6">
    <location>
        <begin position="1"/>
        <end position="16"/>
    </location>
</feature>
<feature type="region of interest" description="Disordered" evidence="6">
    <location>
        <begin position="1"/>
        <end position="22"/>
    </location>
</feature>
<dbReference type="AlphaFoldDB" id="A0AAD6V6Q7"/>
<feature type="transmembrane region" description="Helical" evidence="7">
    <location>
        <begin position="372"/>
        <end position="391"/>
    </location>
</feature>
<feature type="transmembrane region" description="Helical" evidence="7">
    <location>
        <begin position="207"/>
        <end position="227"/>
    </location>
</feature>
<evidence type="ECO:0000256" key="5">
    <source>
        <dbReference type="ARBA" id="ARBA00023136"/>
    </source>
</evidence>
<dbReference type="EMBL" id="JARJCW010000055">
    <property type="protein sequence ID" value="KAJ7202356.1"/>
    <property type="molecule type" value="Genomic_DNA"/>
</dbReference>
<dbReference type="Pfam" id="PF07690">
    <property type="entry name" value="MFS_1"/>
    <property type="match status" value="1"/>
</dbReference>
<gene>
    <name evidence="8" type="ORF">GGX14DRAFT_699212</name>
</gene>
<evidence type="ECO:0000256" key="4">
    <source>
        <dbReference type="ARBA" id="ARBA00022989"/>
    </source>
</evidence>
<evidence type="ECO:0000256" key="1">
    <source>
        <dbReference type="ARBA" id="ARBA00004141"/>
    </source>
</evidence>
<dbReference type="GO" id="GO:0022857">
    <property type="term" value="F:transmembrane transporter activity"/>
    <property type="evidence" value="ECO:0007669"/>
    <property type="project" value="InterPro"/>
</dbReference>
<keyword evidence="3 7" id="KW-0812">Transmembrane</keyword>
<evidence type="ECO:0000256" key="7">
    <source>
        <dbReference type="SAM" id="Phobius"/>
    </source>
</evidence>
<protein>
    <submittedName>
        <fullName evidence="8">Major facilitator superfamily domain-containing protein</fullName>
    </submittedName>
</protein>
<dbReference type="Proteomes" id="UP001219525">
    <property type="component" value="Unassembled WGS sequence"/>
</dbReference>
<feature type="transmembrane region" description="Helical" evidence="7">
    <location>
        <begin position="397"/>
        <end position="420"/>
    </location>
</feature>
<dbReference type="Gene3D" id="1.20.1250.20">
    <property type="entry name" value="MFS general substrate transporter like domains"/>
    <property type="match status" value="2"/>
</dbReference>
<proteinExistence type="predicted"/>
<feature type="transmembrane region" description="Helical" evidence="7">
    <location>
        <begin position="341"/>
        <end position="360"/>
    </location>
</feature>
<dbReference type="InterPro" id="IPR036259">
    <property type="entry name" value="MFS_trans_sf"/>
</dbReference>
<dbReference type="InterPro" id="IPR011701">
    <property type="entry name" value="MFS"/>
</dbReference>
<comment type="subcellular location">
    <subcellularLocation>
        <location evidence="1">Membrane</location>
        <topology evidence="1">Multi-pass membrane protein</topology>
    </subcellularLocation>
</comment>
<name>A0AAD6V6Q7_9AGAR</name>